<feature type="domain" description="Flagellar basal-body/hook protein C-terminal" evidence="6">
    <location>
        <begin position="226"/>
        <end position="261"/>
    </location>
</feature>
<dbReference type="InterPro" id="IPR037925">
    <property type="entry name" value="FlgE/F/G-like"/>
</dbReference>
<evidence type="ECO:0000256" key="1">
    <source>
        <dbReference type="ARBA" id="ARBA00004117"/>
    </source>
</evidence>
<feature type="domain" description="Flagellar basal body rod protein N-terminal" evidence="5">
    <location>
        <begin position="7"/>
        <end position="35"/>
    </location>
</feature>
<dbReference type="InterPro" id="IPR053967">
    <property type="entry name" value="LlgE_F_G-like_D1"/>
</dbReference>
<comment type="similarity">
    <text evidence="2 4">Belongs to the flagella basal body rod proteins family.</text>
</comment>
<sequence>MQSGYYNTTGGMVTQFNRLDLISNNLANLNTTGFKRDDVVIGDYLRLFETHKEQLPIEDHTRKAAKFLNRTMNRVPIISEEYTDRSVGSLAQTDNPLDFALQRDNAFFVIKTPDGIRYTRDGNFNIDNDGRLVSKDGHLVLSRDGLDSQEGIIIPTGMHLESDNNGNLYLRNINNDAIAEQINIGALAVVGFENPRYLKKVGKNLYDYPQDRLDERDIMQNSAMIAQGFLEKSNVNAVLEMSSLIETNRLVDMYSKVMKSHMDDLNTEAITKLAVRA</sequence>
<keyword evidence="8" id="KW-0966">Cell projection</keyword>
<dbReference type="RefSeq" id="WP_115721173.1">
    <property type="nucleotide sequence ID" value="NZ_UGHX01000001.1"/>
</dbReference>
<evidence type="ECO:0000259" key="5">
    <source>
        <dbReference type="Pfam" id="PF00460"/>
    </source>
</evidence>
<dbReference type="GO" id="GO:0071978">
    <property type="term" value="P:bacterial-type flagellum-dependent swarming motility"/>
    <property type="evidence" value="ECO:0007669"/>
    <property type="project" value="TreeGrafter"/>
</dbReference>
<evidence type="ECO:0000256" key="3">
    <source>
        <dbReference type="ARBA" id="ARBA00023143"/>
    </source>
</evidence>
<dbReference type="Proteomes" id="UP000255103">
    <property type="component" value="Unassembled WGS sequence"/>
</dbReference>
<gene>
    <name evidence="8" type="primary">flgG_1</name>
    <name evidence="8" type="ORF">NCTC12219_00097</name>
</gene>
<accession>A0A377JQN3</accession>
<dbReference type="InterPro" id="IPR010930">
    <property type="entry name" value="Flg_bb/hook_C_dom"/>
</dbReference>
<evidence type="ECO:0000256" key="4">
    <source>
        <dbReference type="RuleBase" id="RU362116"/>
    </source>
</evidence>
<evidence type="ECO:0000259" key="7">
    <source>
        <dbReference type="Pfam" id="PF22692"/>
    </source>
</evidence>
<dbReference type="InterPro" id="IPR001444">
    <property type="entry name" value="Flag_bb_rod_N"/>
</dbReference>
<comment type="subcellular location">
    <subcellularLocation>
        <location evidence="1 4">Bacterial flagellum basal body</location>
    </subcellularLocation>
</comment>
<feature type="domain" description="Flagellar hook protein FlgE/F/G-like D1" evidence="7">
    <location>
        <begin position="105"/>
        <end position="158"/>
    </location>
</feature>
<dbReference type="InterPro" id="IPR019776">
    <property type="entry name" value="Flagellar_basal_body_rod_CS"/>
</dbReference>
<dbReference type="SUPFAM" id="SSF117143">
    <property type="entry name" value="Flagellar hook protein flgE"/>
    <property type="match status" value="1"/>
</dbReference>
<proteinExistence type="inferred from homology"/>
<dbReference type="PROSITE" id="PS00588">
    <property type="entry name" value="FLAGELLA_BB_ROD"/>
    <property type="match status" value="1"/>
</dbReference>
<protein>
    <submittedName>
        <fullName evidence="8">Flagellar basal-body rod protein</fullName>
    </submittedName>
</protein>
<reference evidence="8 9" key="1">
    <citation type="submission" date="2018-06" db="EMBL/GenBank/DDBJ databases">
        <authorList>
            <consortium name="Pathogen Informatics"/>
            <person name="Doyle S."/>
        </authorList>
    </citation>
    <scope>NUCLEOTIDE SEQUENCE [LARGE SCALE GENOMIC DNA]</scope>
    <source>
        <strain evidence="8 9">NCTC12219</strain>
    </source>
</reference>
<dbReference type="PANTHER" id="PTHR30435">
    <property type="entry name" value="FLAGELLAR PROTEIN"/>
    <property type="match status" value="1"/>
</dbReference>
<name>A0A377JQN3_9HELI</name>
<dbReference type="EMBL" id="UGHX01000001">
    <property type="protein sequence ID" value="STP10248.1"/>
    <property type="molecule type" value="Genomic_DNA"/>
</dbReference>
<dbReference type="AlphaFoldDB" id="A0A377JQN3"/>
<keyword evidence="8" id="KW-0282">Flagellum</keyword>
<dbReference type="Pfam" id="PF06429">
    <property type="entry name" value="Flg_bbr_C"/>
    <property type="match status" value="1"/>
</dbReference>
<keyword evidence="8" id="KW-0969">Cilium</keyword>
<keyword evidence="3 4" id="KW-0975">Bacterial flagellum</keyword>
<dbReference type="PANTHER" id="PTHR30435:SF19">
    <property type="entry name" value="FLAGELLAR BASAL-BODY ROD PROTEIN FLGG"/>
    <property type="match status" value="1"/>
</dbReference>
<organism evidence="8 9">
    <name type="scientific">Helicobacter cinaedi</name>
    <dbReference type="NCBI Taxonomy" id="213"/>
    <lineage>
        <taxon>Bacteria</taxon>
        <taxon>Pseudomonadati</taxon>
        <taxon>Campylobacterota</taxon>
        <taxon>Epsilonproteobacteria</taxon>
        <taxon>Campylobacterales</taxon>
        <taxon>Helicobacteraceae</taxon>
        <taxon>Helicobacter</taxon>
    </lineage>
</organism>
<dbReference type="GO" id="GO:0009425">
    <property type="term" value="C:bacterial-type flagellum basal body"/>
    <property type="evidence" value="ECO:0007669"/>
    <property type="project" value="UniProtKB-SubCell"/>
</dbReference>
<evidence type="ECO:0000313" key="8">
    <source>
        <dbReference type="EMBL" id="STP10248.1"/>
    </source>
</evidence>
<dbReference type="InterPro" id="IPR020013">
    <property type="entry name" value="Flagellar_FlgE/F/G"/>
</dbReference>
<dbReference type="Pfam" id="PF22692">
    <property type="entry name" value="LlgE_F_G_D1"/>
    <property type="match status" value="1"/>
</dbReference>
<evidence type="ECO:0000259" key="6">
    <source>
        <dbReference type="Pfam" id="PF06429"/>
    </source>
</evidence>
<dbReference type="NCBIfam" id="TIGR03506">
    <property type="entry name" value="FlgEFG_subfam"/>
    <property type="match status" value="1"/>
</dbReference>
<dbReference type="Pfam" id="PF00460">
    <property type="entry name" value="Flg_bb_rod"/>
    <property type="match status" value="1"/>
</dbReference>
<evidence type="ECO:0000256" key="2">
    <source>
        <dbReference type="ARBA" id="ARBA00009677"/>
    </source>
</evidence>
<evidence type="ECO:0000313" key="9">
    <source>
        <dbReference type="Proteomes" id="UP000255103"/>
    </source>
</evidence>